<proteinExistence type="predicted"/>
<evidence type="ECO:0000313" key="2">
    <source>
        <dbReference type="Proteomes" id="UP000483820"/>
    </source>
</evidence>
<dbReference type="PANTHER" id="PTHR21503">
    <property type="entry name" value="F-BOX-CONTAINING HYPOTHETICAL PROTEIN C.ELEGANS"/>
    <property type="match status" value="1"/>
</dbReference>
<dbReference type="RefSeq" id="XP_053591538.1">
    <property type="nucleotide sequence ID" value="XM_053722893.1"/>
</dbReference>
<sequence length="385" mass="43652">MTKVILPLKLGISRAAVVAGESAGLVSEYAGLVPKSAEEFSGTMWKVRTVNSDSIAALSDTTETRISLGCDTWQNLDLTPMKVYLRNNFSKRYFFDTVRRTFIIEGIHNCFLDLFGSSVNYEIKSYDHQLPPSLKNIKNSCIGSLAATDAEKLEACFKNSPNQEYIILDGIGPLKLCQNSVINRTEYLDIYSRGTCGDDILMSFKGKSLNLIFVHFQQSTITKFLNNWKSNQGFQNLKFLCIHHYHDENLDIAKIMEETGVRWLPDDTVLKWRERNTPEVLNGQKEWNERSLVSRKYLDRDSDGERAFATRAVIICGVAEIRREIGEDLIMARDGGEEVDGMVMIGTPILSDDTFRAFISSFYYLSTFLYTRAPTCFNGARLHDI</sequence>
<evidence type="ECO:0000313" key="1">
    <source>
        <dbReference type="EMBL" id="KAF1769441.1"/>
    </source>
</evidence>
<organism evidence="1 2">
    <name type="scientific">Caenorhabditis remanei</name>
    <name type="common">Caenorhabditis vulgaris</name>
    <dbReference type="NCBI Taxonomy" id="31234"/>
    <lineage>
        <taxon>Eukaryota</taxon>
        <taxon>Metazoa</taxon>
        <taxon>Ecdysozoa</taxon>
        <taxon>Nematoda</taxon>
        <taxon>Chromadorea</taxon>
        <taxon>Rhabditida</taxon>
        <taxon>Rhabditina</taxon>
        <taxon>Rhabditomorpha</taxon>
        <taxon>Rhabditoidea</taxon>
        <taxon>Rhabditidae</taxon>
        <taxon>Peloderinae</taxon>
        <taxon>Caenorhabditis</taxon>
    </lineage>
</organism>
<protein>
    <recommendedName>
        <fullName evidence="3">F-box associated domain-containing protein</fullName>
    </recommendedName>
</protein>
<dbReference type="PANTHER" id="PTHR21503:SF8">
    <property type="entry name" value="F-BOX ASSOCIATED DOMAIN-CONTAINING PROTEIN-RELATED"/>
    <property type="match status" value="1"/>
</dbReference>
<gene>
    <name evidence="1" type="ORF">GCK72_001258</name>
</gene>
<comment type="caution">
    <text evidence="1">The sequence shown here is derived from an EMBL/GenBank/DDBJ whole genome shotgun (WGS) entry which is preliminary data.</text>
</comment>
<dbReference type="EMBL" id="WUAV01000001">
    <property type="protein sequence ID" value="KAF1769441.1"/>
    <property type="molecule type" value="Genomic_DNA"/>
</dbReference>
<accession>A0A6A5HQD3</accession>
<dbReference type="Proteomes" id="UP000483820">
    <property type="component" value="Chromosome I"/>
</dbReference>
<dbReference type="GeneID" id="78773243"/>
<evidence type="ECO:0008006" key="3">
    <source>
        <dbReference type="Google" id="ProtNLM"/>
    </source>
</evidence>
<reference evidence="1 2" key="1">
    <citation type="submission" date="2019-12" db="EMBL/GenBank/DDBJ databases">
        <title>Chromosome-level assembly of the Caenorhabditis remanei genome.</title>
        <authorList>
            <person name="Teterina A.A."/>
            <person name="Willis J.H."/>
            <person name="Phillips P.C."/>
        </authorList>
    </citation>
    <scope>NUCLEOTIDE SEQUENCE [LARGE SCALE GENOMIC DNA]</scope>
    <source>
        <strain evidence="1 2">PX506</strain>
        <tissue evidence="1">Whole organism</tissue>
    </source>
</reference>
<name>A0A6A5HQD3_CAERE</name>
<dbReference type="CTD" id="78773243"/>
<dbReference type="KEGG" id="crq:GCK72_001258"/>
<dbReference type="AlphaFoldDB" id="A0A6A5HQD3"/>